<organism evidence="1 2">
    <name type="scientific">Candidatus Acidiferrum panamense</name>
    <dbReference type="NCBI Taxonomy" id="2741543"/>
    <lineage>
        <taxon>Bacteria</taxon>
        <taxon>Pseudomonadati</taxon>
        <taxon>Acidobacteriota</taxon>
        <taxon>Terriglobia</taxon>
        <taxon>Candidatus Acidiferrales</taxon>
        <taxon>Candidatus Acidiferrum</taxon>
    </lineage>
</organism>
<evidence type="ECO:0000313" key="2">
    <source>
        <dbReference type="Proteomes" id="UP000567293"/>
    </source>
</evidence>
<protein>
    <submittedName>
        <fullName evidence="1">Uncharacterized protein</fullName>
    </submittedName>
</protein>
<dbReference type="AlphaFoldDB" id="A0A7V8NUG8"/>
<keyword evidence="2" id="KW-1185">Reference proteome</keyword>
<gene>
    <name evidence="1" type="ORF">HRJ53_22000</name>
</gene>
<dbReference type="EMBL" id="JACDQQ010002121">
    <property type="protein sequence ID" value="MBA0087667.1"/>
    <property type="molecule type" value="Genomic_DNA"/>
</dbReference>
<dbReference type="Proteomes" id="UP000567293">
    <property type="component" value="Unassembled WGS sequence"/>
</dbReference>
<proteinExistence type="predicted"/>
<accession>A0A7V8NUG8</accession>
<evidence type="ECO:0000313" key="1">
    <source>
        <dbReference type="EMBL" id="MBA0087667.1"/>
    </source>
</evidence>
<sequence>MAPRIVAGLFQSEGIAEDACHRLKTEGVPAGDIGRKVLKEIGRPPETMEPELEAGFLGPLLLGNFRETFAPYIRNGETLVYVQAATDEQVEMAIDVLKLYTPIEVRVFPGAEGADP</sequence>
<reference evidence="1" key="1">
    <citation type="submission" date="2020-06" db="EMBL/GenBank/DDBJ databases">
        <title>Legume-microbial interactions unlock mineral nutrients during tropical forest succession.</title>
        <authorList>
            <person name="Epihov D.Z."/>
        </authorList>
    </citation>
    <scope>NUCLEOTIDE SEQUENCE [LARGE SCALE GENOMIC DNA]</scope>
    <source>
        <strain evidence="1">Pan2503</strain>
    </source>
</reference>
<comment type="caution">
    <text evidence="1">The sequence shown here is derived from an EMBL/GenBank/DDBJ whole genome shotgun (WGS) entry which is preliminary data.</text>
</comment>
<name>A0A7V8NUG8_9BACT</name>